<dbReference type="FunFam" id="3.40.50.300:FF:000032">
    <property type="entry name" value="Export ABC transporter ATP-binding protein"/>
    <property type="match status" value="1"/>
</dbReference>
<dbReference type="Gene3D" id="3.40.50.300">
    <property type="entry name" value="P-loop containing nucleotide triphosphate hydrolases"/>
    <property type="match status" value="1"/>
</dbReference>
<keyword evidence="2" id="KW-0547">Nucleotide-binding</keyword>
<organism evidence="6 7">
    <name type="scientific">Tautonia plasticadhaerens</name>
    <dbReference type="NCBI Taxonomy" id="2527974"/>
    <lineage>
        <taxon>Bacteria</taxon>
        <taxon>Pseudomonadati</taxon>
        <taxon>Planctomycetota</taxon>
        <taxon>Planctomycetia</taxon>
        <taxon>Isosphaerales</taxon>
        <taxon>Isosphaeraceae</taxon>
        <taxon>Tautonia</taxon>
    </lineage>
</organism>
<dbReference type="InterPro" id="IPR003439">
    <property type="entry name" value="ABC_transporter-like_ATP-bd"/>
</dbReference>
<dbReference type="EMBL" id="CP036426">
    <property type="protein sequence ID" value="QDV34297.1"/>
    <property type="molecule type" value="Genomic_DNA"/>
</dbReference>
<dbReference type="InterPro" id="IPR017911">
    <property type="entry name" value="MacB-like_ATP-bd"/>
</dbReference>
<dbReference type="GO" id="GO:0005886">
    <property type="term" value="C:plasma membrane"/>
    <property type="evidence" value="ECO:0007669"/>
    <property type="project" value="TreeGrafter"/>
</dbReference>
<dbReference type="GO" id="GO:0005524">
    <property type="term" value="F:ATP binding"/>
    <property type="evidence" value="ECO:0007669"/>
    <property type="project" value="UniProtKB-KW"/>
</dbReference>
<dbReference type="Pfam" id="PF00005">
    <property type="entry name" value="ABC_tran"/>
    <property type="match status" value="1"/>
</dbReference>
<keyword evidence="3 6" id="KW-0067">ATP-binding</keyword>
<dbReference type="OrthoDB" id="273392at2"/>
<dbReference type="InterPro" id="IPR017871">
    <property type="entry name" value="ABC_transporter-like_CS"/>
</dbReference>
<evidence type="ECO:0000313" key="6">
    <source>
        <dbReference type="EMBL" id="QDV34297.1"/>
    </source>
</evidence>
<evidence type="ECO:0000313" key="7">
    <source>
        <dbReference type="Proteomes" id="UP000317835"/>
    </source>
</evidence>
<gene>
    <name evidence="6" type="ORF">ElP_21820</name>
</gene>
<dbReference type="PROSITE" id="PS50893">
    <property type="entry name" value="ABC_TRANSPORTER_2"/>
    <property type="match status" value="1"/>
</dbReference>
<dbReference type="GO" id="GO:0016887">
    <property type="term" value="F:ATP hydrolysis activity"/>
    <property type="evidence" value="ECO:0007669"/>
    <property type="project" value="InterPro"/>
</dbReference>
<reference evidence="6 7" key="1">
    <citation type="submission" date="2019-02" db="EMBL/GenBank/DDBJ databases">
        <title>Deep-cultivation of Planctomycetes and their phenomic and genomic characterization uncovers novel biology.</title>
        <authorList>
            <person name="Wiegand S."/>
            <person name="Jogler M."/>
            <person name="Boedeker C."/>
            <person name="Pinto D."/>
            <person name="Vollmers J."/>
            <person name="Rivas-Marin E."/>
            <person name="Kohn T."/>
            <person name="Peeters S.H."/>
            <person name="Heuer A."/>
            <person name="Rast P."/>
            <person name="Oberbeckmann S."/>
            <person name="Bunk B."/>
            <person name="Jeske O."/>
            <person name="Meyerdierks A."/>
            <person name="Storesund J.E."/>
            <person name="Kallscheuer N."/>
            <person name="Luecker S."/>
            <person name="Lage O.M."/>
            <person name="Pohl T."/>
            <person name="Merkel B.J."/>
            <person name="Hornburger P."/>
            <person name="Mueller R.-W."/>
            <person name="Bruemmer F."/>
            <person name="Labrenz M."/>
            <person name="Spormann A.M."/>
            <person name="Op den Camp H."/>
            <person name="Overmann J."/>
            <person name="Amann R."/>
            <person name="Jetten M.S.M."/>
            <person name="Mascher T."/>
            <person name="Medema M.H."/>
            <person name="Devos D.P."/>
            <person name="Kaster A.-K."/>
            <person name="Ovreas L."/>
            <person name="Rohde M."/>
            <person name="Galperin M.Y."/>
            <person name="Jogler C."/>
        </authorList>
    </citation>
    <scope>NUCLEOTIDE SEQUENCE [LARGE SCALE GENOMIC DNA]</scope>
    <source>
        <strain evidence="6 7">ElP</strain>
    </source>
</reference>
<comment type="similarity">
    <text evidence="4">Belongs to the ABC transporter superfamily. Macrolide exporter (TC 3.A.1.122) family.</text>
</comment>
<dbReference type="SUPFAM" id="SSF52540">
    <property type="entry name" value="P-loop containing nucleoside triphosphate hydrolases"/>
    <property type="match status" value="1"/>
</dbReference>
<dbReference type="InterPro" id="IPR003593">
    <property type="entry name" value="AAA+_ATPase"/>
</dbReference>
<dbReference type="PROSITE" id="PS00211">
    <property type="entry name" value="ABC_TRANSPORTER_1"/>
    <property type="match status" value="1"/>
</dbReference>
<evidence type="ECO:0000256" key="1">
    <source>
        <dbReference type="ARBA" id="ARBA00022448"/>
    </source>
</evidence>
<feature type="domain" description="ABC transporter" evidence="5">
    <location>
        <begin position="19"/>
        <end position="248"/>
    </location>
</feature>
<keyword evidence="1" id="KW-0813">Transport</keyword>
<protein>
    <submittedName>
        <fullName evidence="6">Putative ABC transporter ATP-binding protein</fullName>
    </submittedName>
</protein>
<evidence type="ECO:0000256" key="2">
    <source>
        <dbReference type="ARBA" id="ARBA00022741"/>
    </source>
</evidence>
<dbReference type="GO" id="GO:0098796">
    <property type="term" value="C:membrane protein complex"/>
    <property type="evidence" value="ECO:0007669"/>
    <property type="project" value="UniProtKB-ARBA"/>
</dbReference>
<dbReference type="PANTHER" id="PTHR24220:SF686">
    <property type="entry name" value="BLL7988 PROTEIN"/>
    <property type="match status" value="1"/>
</dbReference>
<keyword evidence="7" id="KW-1185">Reference proteome</keyword>
<name>A0A518H0D3_9BACT</name>
<dbReference type="RefSeq" id="WP_145269097.1">
    <property type="nucleotide sequence ID" value="NZ_CP036426.1"/>
</dbReference>
<sequence>MSLPKTRTGPDAVSTGPILRLDAVGRTFRMGEVEVEVLRDVNLEIDPGELVVIVGPSGSGKTTLLNLIGGLDQPTVGRVWFRDRELSRCSSRELGAFRRDEVGFVFQFFNLVPTLTARENVQVAAELVDDPIDVDECLRMVELAPRADHFPSQLSGGEQQRVAIARALAKNPELLLCDEPTGALDYETGKAVLSMLWDVNRRLGKTVLIITHNQAIARMADRLIRIRSGRIVEDVPQGHPARPEEVTW</sequence>
<dbReference type="InterPro" id="IPR027417">
    <property type="entry name" value="P-loop_NTPase"/>
</dbReference>
<proteinExistence type="inferred from homology"/>
<dbReference type="AlphaFoldDB" id="A0A518H0D3"/>
<dbReference type="InterPro" id="IPR015854">
    <property type="entry name" value="ABC_transpr_LolD-like"/>
</dbReference>
<dbReference type="KEGG" id="tpla:ElP_21820"/>
<dbReference type="SMART" id="SM00382">
    <property type="entry name" value="AAA"/>
    <property type="match status" value="1"/>
</dbReference>
<accession>A0A518H0D3</accession>
<dbReference type="CDD" id="cd03255">
    <property type="entry name" value="ABC_MJ0796_LolCDE_FtsE"/>
    <property type="match status" value="1"/>
</dbReference>
<evidence type="ECO:0000256" key="4">
    <source>
        <dbReference type="ARBA" id="ARBA00038388"/>
    </source>
</evidence>
<dbReference type="GO" id="GO:0022857">
    <property type="term" value="F:transmembrane transporter activity"/>
    <property type="evidence" value="ECO:0007669"/>
    <property type="project" value="TreeGrafter"/>
</dbReference>
<dbReference type="Proteomes" id="UP000317835">
    <property type="component" value="Chromosome"/>
</dbReference>
<evidence type="ECO:0000256" key="3">
    <source>
        <dbReference type="ARBA" id="ARBA00022840"/>
    </source>
</evidence>
<dbReference type="PANTHER" id="PTHR24220">
    <property type="entry name" value="IMPORT ATP-BINDING PROTEIN"/>
    <property type="match status" value="1"/>
</dbReference>
<evidence type="ECO:0000259" key="5">
    <source>
        <dbReference type="PROSITE" id="PS50893"/>
    </source>
</evidence>